<name>A0ABP8B095_9ACTN</name>
<organism evidence="2 3">
    <name type="scientific">Streptosporangium oxazolinicum</name>
    <dbReference type="NCBI Taxonomy" id="909287"/>
    <lineage>
        <taxon>Bacteria</taxon>
        <taxon>Bacillati</taxon>
        <taxon>Actinomycetota</taxon>
        <taxon>Actinomycetes</taxon>
        <taxon>Streptosporangiales</taxon>
        <taxon>Streptosporangiaceae</taxon>
        <taxon>Streptosporangium</taxon>
    </lineage>
</organism>
<evidence type="ECO:0000313" key="2">
    <source>
        <dbReference type="EMBL" id="GAA4194819.1"/>
    </source>
</evidence>
<dbReference type="RefSeq" id="WP_344919422.1">
    <property type="nucleotide sequence ID" value="NZ_BAABAQ010000006.1"/>
</dbReference>
<dbReference type="Pfam" id="PF13924">
    <property type="entry name" value="Lipocalin_5"/>
    <property type="match status" value="1"/>
</dbReference>
<proteinExistence type="predicted"/>
<accession>A0ABP8B095</accession>
<protein>
    <recommendedName>
        <fullName evidence="1">Lipocalin-like domain-containing protein</fullName>
    </recommendedName>
</protein>
<reference evidence="3" key="1">
    <citation type="journal article" date="2019" name="Int. J. Syst. Evol. Microbiol.">
        <title>The Global Catalogue of Microorganisms (GCM) 10K type strain sequencing project: providing services to taxonomists for standard genome sequencing and annotation.</title>
        <authorList>
            <consortium name="The Broad Institute Genomics Platform"/>
            <consortium name="The Broad Institute Genome Sequencing Center for Infectious Disease"/>
            <person name="Wu L."/>
            <person name="Ma J."/>
        </authorList>
    </citation>
    <scope>NUCLEOTIDE SEQUENCE [LARGE SCALE GENOMIC DNA]</scope>
    <source>
        <strain evidence="3">JCM 17388</strain>
    </source>
</reference>
<comment type="caution">
    <text evidence="2">The sequence shown here is derived from an EMBL/GenBank/DDBJ whole genome shotgun (WGS) entry which is preliminary data.</text>
</comment>
<dbReference type="InterPro" id="IPR024311">
    <property type="entry name" value="Lipocalin-like"/>
</dbReference>
<evidence type="ECO:0000313" key="3">
    <source>
        <dbReference type="Proteomes" id="UP001501251"/>
    </source>
</evidence>
<gene>
    <name evidence="2" type="ORF">GCM10022252_39780</name>
</gene>
<dbReference type="EMBL" id="BAABAQ010000006">
    <property type="protein sequence ID" value="GAA4194819.1"/>
    <property type="molecule type" value="Genomic_DNA"/>
</dbReference>
<evidence type="ECO:0000259" key="1">
    <source>
        <dbReference type="Pfam" id="PF13924"/>
    </source>
</evidence>
<sequence>MDLVGAWRLVEWRIVSAEGRVSHPFGTDAVGPLCYTPDGHMSATIARAGRAPLPGPTPRRAPPEALAGAFTSFFAYAGRYEVRDGRVAHDVEVALNPALVGTVQVRELNADGDRPILAAAEAGRWHTLIWRRS</sequence>
<dbReference type="Proteomes" id="UP001501251">
    <property type="component" value="Unassembled WGS sequence"/>
</dbReference>
<keyword evidence="3" id="KW-1185">Reference proteome</keyword>
<feature type="domain" description="Lipocalin-like" evidence="1">
    <location>
        <begin position="4"/>
        <end position="132"/>
    </location>
</feature>